<dbReference type="PANTHER" id="PTHR33710:SF64">
    <property type="entry name" value="ENDONUCLEASE_EXONUCLEASE_PHOSPHATASE DOMAIN-CONTAINING PROTEIN"/>
    <property type="match status" value="1"/>
</dbReference>
<dbReference type="STRING" id="35608.A0A2U1P2X3"/>
<dbReference type="AlphaFoldDB" id="A0A2U1P2X3"/>
<protein>
    <submittedName>
        <fullName evidence="1">RNA-directed DNA polymerase, eukaryota, Reverse transcriptase zinc-binding domain protein</fullName>
    </submittedName>
</protein>
<dbReference type="Gene3D" id="3.60.10.10">
    <property type="entry name" value="Endonuclease/exonuclease/phosphatase"/>
    <property type="match status" value="1"/>
</dbReference>
<evidence type="ECO:0000313" key="2">
    <source>
        <dbReference type="Proteomes" id="UP000245207"/>
    </source>
</evidence>
<keyword evidence="1" id="KW-0695">RNA-directed DNA polymerase</keyword>
<dbReference type="OrthoDB" id="8196670at2759"/>
<keyword evidence="1" id="KW-0808">Transferase</keyword>
<comment type="caution">
    <text evidence="1">The sequence shown here is derived from an EMBL/GenBank/DDBJ whole genome shotgun (WGS) entry which is preliminary data.</text>
</comment>
<reference evidence="1 2" key="1">
    <citation type="journal article" date="2018" name="Mol. Plant">
        <title>The genome of Artemisia annua provides insight into the evolution of Asteraceae family and artemisinin biosynthesis.</title>
        <authorList>
            <person name="Shen Q."/>
            <person name="Zhang L."/>
            <person name="Liao Z."/>
            <person name="Wang S."/>
            <person name="Yan T."/>
            <person name="Shi P."/>
            <person name="Liu M."/>
            <person name="Fu X."/>
            <person name="Pan Q."/>
            <person name="Wang Y."/>
            <person name="Lv Z."/>
            <person name="Lu X."/>
            <person name="Zhang F."/>
            <person name="Jiang W."/>
            <person name="Ma Y."/>
            <person name="Chen M."/>
            <person name="Hao X."/>
            <person name="Li L."/>
            <person name="Tang Y."/>
            <person name="Lv G."/>
            <person name="Zhou Y."/>
            <person name="Sun X."/>
            <person name="Brodelius P.E."/>
            <person name="Rose J.K.C."/>
            <person name="Tang K."/>
        </authorList>
    </citation>
    <scope>NUCLEOTIDE SEQUENCE [LARGE SCALE GENOMIC DNA]</scope>
    <source>
        <strain evidence="2">cv. Huhao1</strain>
        <tissue evidence="1">Leaf</tissue>
    </source>
</reference>
<dbReference type="GO" id="GO:0003964">
    <property type="term" value="F:RNA-directed DNA polymerase activity"/>
    <property type="evidence" value="ECO:0007669"/>
    <property type="project" value="UniProtKB-KW"/>
</dbReference>
<sequence>MTRLESKMTRLELFRIKSMWGNYSFDYAVSMARGFSGGLISIWDPSMFVKSEIWCSDHYIIVQGKWSSSDDIFYMVNIYGPQNPTAKVTLWDNLLTFIHHHSGKYVLFGDLNEVRNEVERFGSSFSTSEAHVFNTFIVSSCLIEIPMGGRRFTWMNKEGSKLSRLDRFLLSDSILDSNHDLVATVLDHGWSDHNPILLHMQKTDYGPVPFKFFHSWLQHPGFDDLIHKSLEEFSESGLSHIA</sequence>
<evidence type="ECO:0000313" key="1">
    <source>
        <dbReference type="EMBL" id="PWA80111.1"/>
    </source>
</evidence>
<keyword evidence="2" id="KW-1185">Reference proteome</keyword>
<dbReference type="SUPFAM" id="SSF56219">
    <property type="entry name" value="DNase I-like"/>
    <property type="match status" value="1"/>
</dbReference>
<accession>A0A2U1P2X3</accession>
<name>A0A2U1P2X3_ARTAN</name>
<dbReference type="Proteomes" id="UP000245207">
    <property type="component" value="Unassembled WGS sequence"/>
</dbReference>
<organism evidence="1 2">
    <name type="scientific">Artemisia annua</name>
    <name type="common">Sweet wormwood</name>
    <dbReference type="NCBI Taxonomy" id="35608"/>
    <lineage>
        <taxon>Eukaryota</taxon>
        <taxon>Viridiplantae</taxon>
        <taxon>Streptophyta</taxon>
        <taxon>Embryophyta</taxon>
        <taxon>Tracheophyta</taxon>
        <taxon>Spermatophyta</taxon>
        <taxon>Magnoliopsida</taxon>
        <taxon>eudicotyledons</taxon>
        <taxon>Gunneridae</taxon>
        <taxon>Pentapetalae</taxon>
        <taxon>asterids</taxon>
        <taxon>campanulids</taxon>
        <taxon>Asterales</taxon>
        <taxon>Asteraceae</taxon>
        <taxon>Asteroideae</taxon>
        <taxon>Anthemideae</taxon>
        <taxon>Artemisiinae</taxon>
        <taxon>Artemisia</taxon>
    </lineage>
</organism>
<gene>
    <name evidence="1" type="ORF">CTI12_AA199950</name>
</gene>
<proteinExistence type="predicted"/>
<dbReference type="PANTHER" id="PTHR33710">
    <property type="entry name" value="BNAC02G09200D PROTEIN"/>
    <property type="match status" value="1"/>
</dbReference>
<dbReference type="InterPro" id="IPR036691">
    <property type="entry name" value="Endo/exonu/phosph_ase_sf"/>
</dbReference>
<dbReference type="EMBL" id="PKPP01001764">
    <property type="protein sequence ID" value="PWA80111.1"/>
    <property type="molecule type" value="Genomic_DNA"/>
</dbReference>
<keyword evidence="1" id="KW-0548">Nucleotidyltransferase</keyword>